<dbReference type="Gene3D" id="3.40.50.300">
    <property type="entry name" value="P-loop containing nucleotide triphosphate hydrolases"/>
    <property type="match status" value="1"/>
</dbReference>
<dbReference type="GO" id="GO:0003697">
    <property type="term" value="F:single-stranded DNA binding"/>
    <property type="evidence" value="ECO:0007669"/>
    <property type="project" value="InterPro"/>
</dbReference>
<evidence type="ECO:0000256" key="3">
    <source>
        <dbReference type="ARBA" id="ARBA00022840"/>
    </source>
</evidence>
<dbReference type="AlphaFoldDB" id="A0A0F9C7Z2"/>
<feature type="non-terminal residue" evidence="6">
    <location>
        <position position="143"/>
    </location>
</feature>
<evidence type="ECO:0000256" key="1">
    <source>
        <dbReference type="ARBA" id="ARBA00009391"/>
    </source>
</evidence>
<dbReference type="SUPFAM" id="SSF52540">
    <property type="entry name" value="P-loop containing nucleoside triphosphate hydrolases"/>
    <property type="match status" value="1"/>
</dbReference>
<keyword evidence="2" id="KW-0547">Nucleotide-binding</keyword>
<dbReference type="Pfam" id="PF00154">
    <property type="entry name" value="RecA_N"/>
    <property type="match status" value="1"/>
</dbReference>
<organism evidence="6">
    <name type="scientific">marine sediment metagenome</name>
    <dbReference type="NCBI Taxonomy" id="412755"/>
    <lineage>
        <taxon>unclassified sequences</taxon>
        <taxon>metagenomes</taxon>
        <taxon>ecological metagenomes</taxon>
    </lineage>
</organism>
<gene>
    <name evidence="6" type="ORF">LCGC14_2357430</name>
</gene>
<keyword evidence="4" id="KW-0233">DNA recombination</keyword>
<keyword evidence="3" id="KW-0067">ATP-binding</keyword>
<reference evidence="6" key="1">
    <citation type="journal article" date="2015" name="Nature">
        <title>Complex archaea that bridge the gap between prokaryotes and eukaryotes.</title>
        <authorList>
            <person name="Spang A."/>
            <person name="Saw J.H."/>
            <person name="Jorgensen S.L."/>
            <person name="Zaremba-Niedzwiedzka K."/>
            <person name="Martijn J."/>
            <person name="Lind A.E."/>
            <person name="van Eijk R."/>
            <person name="Schleper C."/>
            <person name="Guy L."/>
            <person name="Ettema T.J."/>
        </authorList>
    </citation>
    <scope>NUCLEOTIDE SEQUENCE</scope>
</reference>
<evidence type="ECO:0000256" key="4">
    <source>
        <dbReference type="ARBA" id="ARBA00023172"/>
    </source>
</evidence>
<dbReference type="EMBL" id="LAZR01034453">
    <property type="protein sequence ID" value="KKL45264.1"/>
    <property type="molecule type" value="Genomic_DNA"/>
</dbReference>
<dbReference type="GO" id="GO:0005524">
    <property type="term" value="F:ATP binding"/>
    <property type="evidence" value="ECO:0007669"/>
    <property type="project" value="UniProtKB-KW"/>
</dbReference>
<sequence>MADRRKSGSVDELLEIAKHRVTANRAKLGSDPALRKETVSTDIPDLDVILGGGWRRGRMGLIVGNESMGKTLVTQWTIKAFQARDYTCGLIDPEKTFDAEWFAATGVDPSKLIVVVPTTAEEAFDLAVAWVQAGIGVVVIGGG</sequence>
<dbReference type="GO" id="GO:0006281">
    <property type="term" value="P:DNA repair"/>
    <property type="evidence" value="ECO:0007669"/>
    <property type="project" value="InterPro"/>
</dbReference>
<name>A0A0F9C7Z2_9ZZZZ</name>
<evidence type="ECO:0000259" key="5">
    <source>
        <dbReference type="Pfam" id="PF00154"/>
    </source>
</evidence>
<dbReference type="PANTHER" id="PTHR45900:SF1">
    <property type="entry name" value="MITOCHONDRIAL DNA REPAIR PROTEIN RECA HOMOLOG-RELATED"/>
    <property type="match status" value="1"/>
</dbReference>
<comment type="caution">
    <text evidence="6">The sequence shown here is derived from an EMBL/GenBank/DDBJ whole genome shotgun (WGS) entry which is preliminary data.</text>
</comment>
<accession>A0A0F9C7Z2</accession>
<dbReference type="PANTHER" id="PTHR45900">
    <property type="entry name" value="RECA"/>
    <property type="match status" value="1"/>
</dbReference>
<evidence type="ECO:0000313" key="6">
    <source>
        <dbReference type="EMBL" id="KKL45264.1"/>
    </source>
</evidence>
<feature type="domain" description="RecA-like N-terminal" evidence="5">
    <location>
        <begin position="16"/>
        <end position="140"/>
    </location>
</feature>
<comment type="similarity">
    <text evidence="1">Belongs to the RecA family.</text>
</comment>
<dbReference type="GO" id="GO:0006310">
    <property type="term" value="P:DNA recombination"/>
    <property type="evidence" value="ECO:0007669"/>
    <property type="project" value="UniProtKB-KW"/>
</dbReference>
<protein>
    <recommendedName>
        <fullName evidence="5">RecA-like N-terminal domain-containing protein</fullName>
    </recommendedName>
</protein>
<evidence type="ECO:0000256" key="2">
    <source>
        <dbReference type="ARBA" id="ARBA00022741"/>
    </source>
</evidence>
<dbReference type="InterPro" id="IPR049428">
    <property type="entry name" value="RecA-like_N"/>
</dbReference>
<dbReference type="InterPro" id="IPR013765">
    <property type="entry name" value="DNA_recomb/repair_RecA"/>
</dbReference>
<proteinExistence type="inferred from homology"/>
<dbReference type="InterPro" id="IPR027417">
    <property type="entry name" value="P-loop_NTPase"/>
</dbReference>